<name>A0A1B7M3F4_9MICC</name>
<organism evidence="1 2">
    <name type="scientific">Enteractinococcus helveticum</name>
    <dbReference type="NCBI Taxonomy" id="1837282"/>
    <lineage>
        <taxon>Bacteria</taxon>
        <taxon>Bacillati</taxon>
        <taxon>Actinomycetota</taxon>
        <taxon>Actinomycetes</taxon>
        <taxon>Micrococcales</taxon>
        <taxon>Micrococcaceae</taxon>
    </lineage>
</organism>
<reference evidence="1 2" key="1">
    <citation type="submission" date="2016-04" db="EMBL/GenBank/DDBJ databases">
        <title>First whole genome shotgun sequence of the bacterium Enteractinococcus sp. strain UASWS1574.</title>
        <authorList>
            <person name="Crovadore J."/>
            <person name="Chablais R."/>
            <person name="Lefort F."/>
        </authorList>
    </citation>
    <scope>NUCLEOTIDE SEQUENCE [LARGE SCALE GENOMIC DNA]</scope>
    <source>
        <strain evidence="1 2">UASWS1574</strain>
    </source>
</reference>
<protein>
    <submittedName>
        <fullName evidence="1">Uncharacterized protein</fullName>
    </submittedName>
</protein>
<comment type="caution">
    <text evidence="1">The sequence shown here is derived from an EMBL/GenBank/DDBJ whole genome shotgun (WGS) entry which is preliminary data.</text>
</comment>
<proteinExistence type="predicted"/>
<accession>A0A1B7M3F4</accession>
<dbReference type="AlphaFoldDB" id="A0A1B7M3F4"/>
<evidence type="ECO:0000313" key="1">
    <source>
        <dbReference type="EMBL" id="OAV63124.1"/>
    </source>
</evidence>
<dbReference type="STRING" id="1837282.A6F49_02935"/>
<evidence type="ECO:0000313" key="2">
    <source>
        <dbReference type="Proteomes" id="UP000078292"/>
    </source>
</evidence>
<gene>
    <name evidence="1" type="ORF">A6F49_02935</name>
</gene>
<dbReference type="EMBL" id="LXEY01000003">
    <property type="protein sequence ID" value="OAV63124.1"/>
    <property type="molecule type" value="Genomic_DNA"/>
</dbReference>
<dbReference type="RefSeq" id="WP_043056655.1">
    <property type="nucleotide sequence ID" value="NZ_LXEY01000003.1"/>
</dbReference>
<dbReference type="Proteomes" id="UP000078292">
    <property type="component" value="Unassembled WGS sequence"/>
</dbReference>
<keyword evidence="2" id="KW-1185">Reference proteome</keyword>
<sequence length="72" mass="7905">MADAYFYLSMNELIDEQVKSRVDFIDLDDEGIPVAVGQSIESDAVIMGCIVTRDELAKAGLTRDDVPLLTVI</sequence>